<feature type="transmembrane region" description="Helical" evidence="1">
    <location>
        <begin position="983"/>
        <end position="1003"/>
    </location>
</feature>
<keyword evidence="1" id="KW-0472">Membrane</keyword>
<dbReference type="AlphaFoldDB" id="A0A653C5Q6"/>
<dbReference type="InterPro" id="IPR003961">
    <property type="entry name" value="FN3_dom"/>
</dbReference>
<evidence type="ECO:0000313" key="4">
    <source>
        <dbReference type="Proteomes" id="UP000410492"/>
    </source>
</evidence>
<dbReference type="PANTHER" id="PTHR46957:SF3">
    <property type="entry name" value="CYTOKINE RECEPTOR"/>
    <property type="match status" value="1"/>
</dbReference>
<keyword evidence="4" id="KW-1185">Reference proteome</keyword>
<protein>
    <recommendedName>
        <fullName evidence="2">Fibronectin type-III domain-containing protein</fullName>
    </recommendedName>
</protein>
<evidence type="ECO:0000256" key="1">
    <source>
        <dbReference type="SAM" id="Phobius"/>
    </source>
</evidence>
<proteinExistence type="predicted"/>
<dbReference type="Gene3D" id="2.60.40.10">
    <property type="entry name" value="Immunoglobulins"/>
    <property type="match status" value="4"/>
</dbReference>
<reference evidence="3 4" key="1">
    <citation type="submission" date="2019-01" db="EMBL/GenBank/DDBJ databases">
        <authorList>
            <person name="Sayadi A."/>
        </authorList>
    </citation>
    <scope>NUCLEOTIDE SEQUENCE [LARGE SCALE GENOMIC DNA]</scope>
</reference>
<dbReference type="InterPro" id="IPR036116">
    <property type="entry name" value="FN3_sf"/>
</dbReference>
<sequence>MKYGDVVQNKRRKMLYLTLLLILYPFVSVRGINLTYIVKKDNDSFYPSCIAEELERYRGIGWIYPIPNNEHDVPNITTKFVPTLDNEYNCKFSQHTLCTTRWALKDWRVDDKSQKTRRFLFDRRWEDLPMKVISNNKSNEFKERTDIENILETSFSIRASGVVELFLCSGWNPYSYPCYYYNINETQIYFNVYQTLPKDLDGKFKTEHLEKYKGYSNILSQDEWRSFTVSFSDNVTVKLIDINLNRTLIQHKITENWKPMFMFMRSNSVSLWKIHENDFFYTNTTQISRLGPHLEVYGKDLCVSLLVSVCNNCEIIFFYQDGNVRKNLKHVRPTTIDEEWLEIKLKEENLQFEKINLFVETKFINESQDTLGFWAIDDVRICNENEVKVSFLHLKNKSITNTTDDITCQVIEKPSWRPKKLTYNKIKDFPPVKFVNNATSITLSWAEEDPLHQIEYFIYYAANDVCTTEPYNLKRLKSNGFLTTKANEISIDSLVPFTLYNITISTVLHEKNQLLFVHTLDPIELTPNELPMNIQVRALEDRVNVSWKEVGCQYRYGRIVYDVIVTNPALNFTKTFSIQTDNSYEISGLKPFTEYNLTIVTARNGRNLYNRMNANVISMMFRTLAGIAPPVENLELYSTDKDSASLRFDLPENPSGIATEVQVSRCNSLSFKKCKYSISNLKRCPLWPKKYCVDVEYLIPEQNYTFKVSLKNSNTNRFGKEVIVNGHSGDRVPGPPQNITYKIVDCTHNFCNMNVSWSHPYNQNGTITMFNVILNSSEIQEGIEDDKSIQEVHRIENKSYHPVYSHQIKYLPYSAKYKLYLQSANMAYKSSFTVIDVKTDDLGKHIDQSPKLVGKTDRALFYRIPFLDDRLDSYNLTVLVQDFNESVPVDKDLLKNKKIADNLCHNFGQSWISHAFKVSTNITSKIMIGNGKLQPLTKYCVTFIVTNSFKGSEHDVVYREKIRMSKTPVPAKEPSTPGHFNPLYILLLLLLLVPAGFLLYRYLRKKKMLPKQDENSDNVYESLPFEECDSNFAINEHYDHLNHK</sequence>
<dbReference type="SUPFAM" id="SSF49265">
    <property type="entry name" value="Fibronectin type III"/>
    <property type="match status" value="2"/>
</dbReference>
<dbReference type="InterPro" id="IPR013783">
    <property type="entry name" value="Ig-like_fold"/>
</dbReference>
<keyword evidence="1" id="KW-0812">Transmembrane</keyword>
<evidence type="ECO:0000313" key="3">
    <source>
        <dbReference type="EMBL" id="VEN43241.1"/>
    </source>
</evidence>
<dbReference type="EMBL" id="CAACVG010007014">
    <property type="protein sequence ID" value="VEN43241.1"/>
    <property type="molecule type" value="Genomic_DNA"/>
</dbReference>
<dbReference type="CDD" id="cd00063">
    <property type="entry name" value="FN3"/>
    <property type="match status" value="3"/>
</dbReference>
<name>A0A653C5Q6_CALMS</name>
<gene>
    <name evidence="3" type="ORF">CALMAC_LOCUS6442</name>
</gene>
<feature type="domain" description="Fibronectin type-III" evidence="2">
    <location>
        <begin position="630"/>
        <end position="735"/>
    </location>
</feature>
<dbReference type="InterPro" id="IPR050713">
    <property type="entry name" value="RTP_Phos/Ushers"/>
</dbReference>
<evidence type="ECO:0000259" key="2">
    <source>
        <dbReference type="PROSITE" id="PS50853"/>
    </source>
</evidence>
<dbReference type="PROSITE" id="PS50853">
    <property type="entry name" value="FN3"/>
    <property type="match status" value="1"/>
</dbReference>
<accession>A0A653C5Q6</accession>
<dbReference type="SMART" id="SM00060">
    <property type="entry name" value="FN3"/>
    <property type="match status" value="4"/>
</dbReference>
<dbReference type="OrthoDB" id="6726973at2759"/>
<dbReference type="Proteomes" id="UP000410492">
    <property type="component" value="Unassembled WGS sequence"/>
</dbReference>
<dbReference type="GO" id="GO:0016020">
    <property type="term" value="C:membrane"/>
    <property type="evidence" value="ECO:0007669"/>
    <property type="project" value="UniProtKB-SubCell"/>
</dbReference>
<organism evidence="3 4">
    <name type="scientific">Callosobruchus maculatus</name>
    <name type="common">Southern cowpea weevil</name>
    <name type="synonym">Pulse bruchid</name>
    <dbReference type="NCBI Taxonomy" id="64391"/>
    <lineage>
        <taxon>Eukaryota</taxon>
        <taxon>Metazoa</taxon>
        <taxon>Ecdysozoa</taxon>
        <taxon>Arthropoda</taxon>
        <taxon>Hexapoda</taxon>
        <taxon>Insecta</taxon>
        <taxon>Pterygota</taxon>
        <taxon>Neoptera</taxon>
        <taxon>Endopterygota</taxon>
        <taxon>Coleoptera</taxon>
        <taxon>Polyphaga</taxon>
        <taxon>Cucujiformia</taxon>
        <taxon>Chrysomeloidea</taxon>
        <taxon>Chrysomelidae</taxon>
        <taxon>Bruchinae</taxon>
        <taxon>Bruchini</taxon>
        <taxon>Callosobruchus</taxon>
    </lineage>
</organism>
<keyword evidence="1" id="KW-1133">Transmembrane helix</keyword>
<dbReference type="PANTHER" id="PTHR46957">
    <property type="entry name" value="CYTOKINE RECEPTOR"/>
    <property type="match status" value="1"/>
</dbReference>